<dbReference type="EMBL" id="LK931336">
    <property type="protein sequence ID" value="CDZ82528.1"/>
    <property type="molecule type" value="Genomic_DNA"/>
</dbReference>
<organism evidence="2">
    <name type="scientific">Citrobacter koseri</name>
    <name type="common">Citrobacter diversus</name>
    <dbReference type="NCBI Taxonomy" id="545"/>
    <lineage>
        <taxon>Bacteria</taxon>
        <taxon>Pseudomonadati</taxon>
        <taxon>Pseudomonadota</taxon>
        <taxon>Gammaproteobacteria</taxon>
        <taxon>Enterobacterales</taxon>
        <taxon>Enterobacteriaceae</taxon>
        <taxon>Citrobacter</taxon>
    </lineage>
</organism>
<dbReference type="PIRSF" id="PIRSF030786">
    <property type="entry name" value="Lysis_S"/>
    <property type="match status" value="1"/>
</dbReference>
<sequence length="76" mass="8401">MNNVSDVAAGASYISSLGTGGYWLLQLLDKVSPSQWAAIGVIASILFGLLTYLTNLYFKIKEDRRKEAQLYGQQQD</sequence>
<protein>
    <submittedName>
        <fullName evidence="2">Lysis protein S</fullName>
    </submittedName>
</protein>
<accession>A0A078LF33</accession>
<reference evidence="2" key="1">
    <citation type="submission" date="2014-06" db="EMBL/GenBank/DDBJ databases">
        <authorList>
            <person name="Urmite Genomes Urmite Genomes"/>
        </authorList>
    </citation>
    <scope>NUCLEOTIDE SEQUENCE</scope>
</reference>
<proteinExistence type="predicted"/>
<evidence type="ECO:0000313" key="3">
    <source>
        <dbReference type="EMBL" id="CDZ84619.1"/>
    </source>
</evidence>
<name>A0A078LF33_CITKO</name>
<dbReference type="InterPro" id="IPR007054">
    <property type="entry name" value="Lysis_S"/>
</dbReference>
<feature type="transmembrane region" description="Helical" evidence="1">
    <location>
        <begin position="7"/>
        <end position="25"/>
    </location>
</feature>
<dbReference type="PATRIC" id="fig|545.12.peg.2797"/>
<evidence type="ECO:0000313" key="2">
    <source>
        <dbReference type="EMBL" id="CDZ82528.1"/>
    </source>
</evidence>
<keyword evidence="1" id="KW-0812">Transmembrane</keyword>
<keyword evidence="1" id="KW-0472">Membrane</keyword>
<evidence type="ECO:0000256" key="1">
    <source>
        <dbReference type="SAM" id="Phobius"/>
    </source>
</evidence>
<feature type="transmembrane region" description="Helical" evidence="1">
    <location>
        <begin position="37"/>
        <end position="58"/>
    </location>
</feature>
<keyword evidence="1" id="KW-1133">Transmembrane helix</keyword>
<dbReference type="GO" id="GO:0140911">
    <property type="term" value="F:pore-forming activity"/>
    <property type="evidence" value="ECO:0007669"/>
    <property type="project" value="InterPro"/>
</dbReference>
<dbReference type="AlphaFoldDB" id="A0A078LF33"/>
<gene>
    <name evidence="2" type="ORF">BN1086_00606</name>
    <name evidence="3" type="ORF">BN1086_02774</name>
</gene>
<dbReference type="EMBL" id="LK931336">
    <property type="protein sequence ID" value="CDZ84619.1"/>
    <property type="molecule type" value="Genomic_DNA"/>
</dbReference>
<dbReference type="Pfam" id="PF04971">
    <property type="entry name" value="Phage_holin_2_1"/>
    <property type="match status" value="1"/>
</dbReference>
<dbReference type="GO" id="GO:0001907">
    <property type="term" value="P:symbiont-mediated killing of host cell"/>
    <property type="evidence" value="ECO:0007669"/>
    <property type="project" value="InterPro"/>
</dbReference>